<organism evidence="1 2">
    <name type="scientific">Diphasiastrum complanatum</name>
    <name type="common">Issler's clubmoss</name>
    <name type="synonym">Lycopodium complanatum</name>
    <dbReference type="NCBI Taxonomy" id="34168"/>
    <lineage>
        <taxon>Eukaryota</taxon>
        <taxon>Viridiplantae</taxon>
        <taxon>Streptophyta</taxon>
        <taxon>Embryophyta</taxon>
        <taxon>Tracheophyta</taxon>
        <taxon>Lycopodiopsida</taxon>
        <taxon>Lycopodiales</taxon>
        <taxon>Lycopodiaceae</taxon>
        <taxon>Lycopodioideae</taxon>
        <taxon>Diphasiastrum</taxon>
    </lineage>
</organism>
<evidence type="ECO:0000313" key="1">
    <source>
        <dbReference type="EMBL" id="KAJ7558257.1"/>
    </source>
</evidence>
<reference evidence="2" key="1">
    <citation type="journal article" date="2024" name="Proc. Natl. Acad. Sci. U.S.A.">
        <title>Extraordinary preservation of gene collinearity over three hundred million years revealed in homosporous lycophytes.</title>
        <authorList>
            <person name="Li C."/>
            <person name="Wickell D."/>
            <person name="Kuo L.Y."/>
            <person name="Chen X."/>
            <person name="Nie B."/>
            <person name="Liao X."/>
            <person name="Peng D."/>
            <person name="Ji J."/>
            <person name="Jenkins J."/>
            <person name="Williams M."/>
            <person name="Shu S."/>
            <person name="Plott C."/>
            <person name="Barry K."/>
            <person name="Rajasekar S."/>
            <person name="Grimwood J."/>
            <person name="Han X."/>
            <person name="Sun S."/>
            <person name="Hou Z."/>
            <person name="He W."/>
            <person name="Dai G."/>
            <person name="Sun C."/>
            <person name="Schmutz J."/>
            <person name="Leebens-Mack J.H."/>
            <person name="Li F.W."/>
            <person name="Wang L."/>
        </authorList>
    </citation>
    <scope>NUCLEOTIDE SEQUENCE [LARGE SCALE GENOMIC DNA]</scope>
    <source>
        <strain evidence="2">cv. PW_Plant_1</strain>
    </source>
</reference>
<evidence type="ECO:0000313" key="2">
    <source>
        <dbReference type="Proteomes" id="UP001162992"/>
    </source>
</evidence>
<proteinExistence type="predicted"/>
<dbReference type="Proteomes" id="UP001162992">
    <property type="component" value="Chromosome 4"/>
</dbReference>
<sequence>MTRRSIVEVAMAGAQFVRGFVAPNGLAVLTLDRPRALNAMNLDMDLAYRSYLDEWASDPAVKAVLIEGSTSRAFSAGGDVKWMTTHGCNHRGMHALFLKVVFSAEYSLICAIARYKKPYVSFMDGITMGFGFGLSGHGCYRVVTEKTMLAMPELAIGIFPDVGFANIAARSPGKGALGAYLALTGARVNNPADALYAGLGTHFVPSEKLSLLKGTLLQKNLSDSAHELVQDVLSEYSQEPASEPHLKGLLPSIVSCFDGGNSVLDCIQALKKEQLSSDSVVSQWASAALTSIQKSAPFGLFVTQKHFSSVASAVSKPKDVDALSEIEGVMKTEYRIALRMAVRNDFTEGVRAVLIDKDQNPKWQPPTLEDVNLADVNAVFSPFENELDELSV</sequence>
<accession>A0ACC2DW64</accession>
<dbReference type="EMBL" id="CM055095">
    <property type="protein sequence ID" value="KAJ7558257.1"/>
    <property type="molecule type" value="Genomic_DNA"/>
</dbReference>
<protein>
    <submittedName>
        <fullName evidence="1">Uncharacterized protein</fullName>
    </submittedName>
</protein>
<gene>
    <name evidence="1" type="ORF">O6H91_04G030800</name>
</gene>
<name>A0ACC2DW64_DIPCM</name>
<comment type="caution">
    <text evidence="1">The sequence shown here is derived from an EMBL/GenBank/DDBJ whole genome shotgun (WGS) entry which is preliminary data.</text>
</comment>
<keyword evidence="2" id="KW-1185">Reference proteome</keyword>